<protein>
    <submittedName>
        <fullName evidence="2">Uncharacterized protein</fullName>
    </submittedName>
</protein>
<dbReference type="AlphaFoldDB" id="S7XIU9"/>
<sequence>MMRIARILYYILNVLLVSNRYYIKSSGLMLDRTNMIIDTRENIAFRSTTIDMDKEVNFILNDNGWWPISDKEIASCDLELVSFVVQQETELPTIKGMLCKVTTKDCQIDEISSPCAQHYYAYFILGDKDILEEEDFFKIAIILENVKFYFFDEDQIDINEVVKINNRELELKEKNYASWVQSNDYFLKISKSNKIFNKISVMVQENSDLMLKCKGDIDYWISLDRRHDSPALNLIKMVFRPEPNETEDSVNKETTEKSDNTVIKNSGEQPIKIKESDNKKETENSDDGNIKKSEKENGFKNIISLMSYPQIVLSLILIFS</sequence>
<dbReference type="Proteomes" id="UP000014978">
    <property type="component" value="Unassembled WGS sequence"/>
</dbReference>
<dbReference type="InParanoid" id="S7XIU9"/>
<dbReference type="HOGENOM" id="CLU_869261_0_0_1"/>
<dbReference type="VEuPathDB" id="MicrosporidiaDB:SLOPH_951"/>
<evidence type="ECO:0000313" key="2">
    <source>
        <dbReference type="EMBL" id="EPR78964.1"/>
    </source>
</evidence>
<organism evidence="2 3">
    <name type="scientific">Spraguea lophii (strain 42_110)</name>
    <name type="common">Microsporidian parasite</name>
    <dbReference type="NCBI Taxonomy" id="1358809"/>
    <lineage>
        <taxon>Eukaryota</taxon>
        <taxon>Fungi</taxon>
        <taxon>Fungi incertae sedis</taxon>
        <taxon>Microsporidia</taxon>
        <taxon>Spragueidae</taxon>
        <taxon>Spraguea</taxon>
    </lineage>
</organism>
<evidence type="ECO:0000313" key="3">
    <source>
        <dbReference type="Proteomes" id="UP000014978"/>
    </source>
</evidence>
<proteinExistence type="predicted"/>
<gene>
    <name evidence="2" type="ORF">SLOPH_951</name>
</gene>
<feature type="compositionally biased region" description="Basic and acidic residues" evidence="1">
    <location>
        <begin position="249"/>
        <end position="259"/>
    </location>
</feature>
<keyword evidence="3" id="KW-1185">Reference proteome</keyword>
<dbReference type="EMBL" id="ATCN01000466">
    <property type="protein sequence ID" value="EPR78964.1"/>
    <property type="molecule type" value="Genomic_DNA"/>
</dbReference>
<comment type="caution">
    <text evidence="2">The sequence shown here is derived from an EMBL/GenBank/DDBJ whole genome shotgun (WGS) entry which is preliminary data.</text>
</comment>
<name>S7XIU9_SPRLO</name>
<accession>S7XIU9</accession>
<reference evidence="3" key="1">
    <citation type="journal article" date="2013" name="PLoS Genet.">
        <title>The genome of Spraguea lophii and the basis of host-microsporidian interactions.</title>
        <authorList>
            <person name="Campbell S.E."/>
            <person name="Williams T.A."/>
            <person name="Yousuf A."/>
            <person name="Soanes D.M."/>
            <person name="Paszkiewicz K.H."/>
            <person name="Williams B.A.P."/>
        </authorList>
    </citation>
    <scope>NUCLEOTIDE SEQUENCE [LARGE SCALE GENOMIC DNA]</scope>
    <source>
        <strain evidence="3">42_110</strain>
    </source>
</reference>
<feature type="compositionally biased region" description="Basic and acidic residues" evidence="1">
    <location>
        <begin position="271"/>
        <end position="293"/>
    </location>
</feature>
<feature type="region of interest" description="Disordered" evidence="1">
    <location>
        <begin position="245"/>
        <end position="293"/>
    </location>
</feature>
<evidence type="ECO:0000256" key="1">
    <source>
        <dbReference type="SAM" id="MobiDB-lite"/>
    </source>
</evidence>